<comment type="caution">
    <text evidence="1">The sequence shown here is derived from an EMBL/GenBank/DDBJ whole genome shotgun (WGS) entry which is preliminary data.</text>
</comment>
<proteinExistence type="predicted"/>
<protein>
    <submittedName>
        <fullName evidence="1">Uncharacterized protein</fullName>
    </submittedName>
</protein>
<gene>
    <name evidence="1" type="ORF">GCM10007867_19880</name>
</gene>
<dbReference type="Proteomes" id="UP001156614">
    <property type="component" value="Unassembled WGS sequence"/>
</dbReference>
<dbReference type="AlphaFoldDB" id="A0AAV5NFK8"/>
<reference evidence="2" key="1">
    <citation type="journal article" date="2019" name="Int. J. Syst. Evol. Microbiol.">
        <title>The Global Catalogue of Microorganisms (GCM) 10K type strain sequencing project: providing services to taxonomists for standard genome sequencing and annotation.</title>
        <authorList>
            <consortium name="The Broad Institute Genomics Platform"/>
            <consortium name="The Broad Institute Genome Sequencing Center for Infectious Disease"/>
            <person name="Wu L."/>
            <person name="Ma J."/>
        </authorList>
    </citation>
    <scope>NUCLEOTIDE SEQUENCE [LARGE SCALE GENOMIC DNA]</scope>
    <source>
        <strain evidence="2">NBRC 3267</strain>
    </source>
</reference>
<sequence>MTHLTAEDVGAVMLDAETFRPPAGEAFLYALISRAEGQAILDGGLPLADRLIFLEGSLAALALADIPPEQDIGILRVRRRLIQSWLEVAHEGHGPCYVLVAKDPSGR</sequence>
<evidence type="ECO:0000313" key="2">
    <source>
        <dbReference type="Proteomes" id="UP001156614"/>
    </source>
</evidence>
<evidence type="ECO:0000313" key="1">
    <source>
        <dbReference type="EMBL" id="GLQ63143.1"/>
    </source>
</evidence>
<keyword evidence="2" id="KW-1185">Reference proteome</keyword>
<dbReference type="EMBL" id="BSNU01000003">
    <property type="protein sequence ID" value="GLQ63143.1"/>
    <property type="molecule type" value="Genomic_DNA"/>
</dbReference>
<name>A0AAV5NFK8_9PROT</name>
<accession>A0AAV5NFK8</accession>
<organism evidence="1 2">
    <name type="scientific">Gluconobacter cerinus</name>
    <dbReference type="NCBI Taxonomy" id="38307"/>
    <lineage>
        <taxon>Bacteria</taxon>
        <taxon>Pseudomonadati</taxon>
        <taxon>Pseudomonadota</taxon>
        <taxon>Alphaproteobacteria</taxon>
        <taxon>Acetobacterales</taxon>
        <taxon>Acetobacteraceae</taxon>
        <taxon>Gluconobacter</taxon>
    </lineage>
</organism>